<proteinExistence type="predicted"/>
<dbReference type="AlphaFoldDB" id="A0A4Y2NB31"/>
<protein>
    <submittedName>
        <fullName evidence="1">Uncharacterized protein</fullName>
    </submittedName>
</protein>
<gene>
    <name evidence="1" type="ORF">AVEN_151838_1</name>
</gene>
<dbReference type="EMBL" id="BGPR01008792">
    <property type="protein sequence ID" value="GBN36122.1"/>
    <property type="molecule type" value="Genomic_DNA"/>
</dbReference>
<reference evidence="1 2" key="1">
    <citation type="journal article" date="2019" name="Sci. Rep.">
        <title>Orb-weaving spider Araneus ventricosus genome elucidates the spidroin gene catalogue.</title>
        <authorList>
            <person name="Kono N."/>
            <person name="Nakamura H."/>
            <person name="Ohtoshi R."/>
            <person name="Moran D.A.P."/>
            <person name="Shinohara A."/>
            <person name="Yoshida Y."/>
            <person name="Fujiwara M."/>
            <person name="Mori M."/>
            <person name="Tomita M."/>
            <person name="Arakawa K."/>
        </authorList>
    </citation>
    <scope>NUCLEOTIDE SEQUENCE [LARGE SCALE GENOMIC DNA]</scope>
</reference>
<keyword evidence="2" id="KW-1185">Reference proteome</keyword>
<accession>A0A4Y2NB31</accession>
<name>A0A4Y2NB31_ARAVE</name>
<dbReference type="Proteomes" id="UP000499080">
    <property type="component" value="Unassembled WGS sequence"/>
</dbReference>
<evidence type="ECO:0000313" key="2">
    <source>
        <dbReference type="Proteomes" id="UP000499080"/>
    </source>
</evidence>
<sequence length="312" mass="34512">MTKRPRSGKGTRSIVHEIAHNTKQIGVWSGSLERRCHLRCLVEAWRGYLRSLERKSGEECHTQIFGQSTRGVLPPGPFGAEVWRECHLKSLGRSLSGGVPPPAGLWAESYRGVPPQVFGAESGGSVTSGVWAGGHQRSALKSPWSGSLERECHLRSLGQVCRVPPLGTEIWRVPPQVLGGRVWRGVPPQVFEAGSLERKCHSGHFGREVCRGVPPQVFGAGSQVLGEQSLEGTTSGLWSEDLRREYPLRSGNCEPTWWTVWRGHLSGVWSGSLEEYHLRCRPSRQTEVQIKSLSVPSPRVMLQNSYVNITTN</sequence>
<organism evidence="1 2">
    <name type="scientific">Araneus ventricosus</name>
    <name type="common">Orbweaver spider</name>
    <name type="synonym">Epeira ventricosa</name>
    <dbReference type="NCBI Taxonomy" id="182803"/>
    <lineage>
        <taxon>Eukaryota</taxon>
        <taxon>Metazoa</taxon>
        <taxon>Ecdysozoa</taxon>
        <taxon>Arthropoda</taxon>
        <taxon>Chelicerata</taxon>
        <taxon>Arachnida</taxon>
        <taxon>Araneae</taxon>
        <taxon>Araneomorphae</taxon>
        <taxon>Entelegynae</taxon>
        <taxon>Araneoidea</taxon>
        <taxon>Araneidae</taxon>
        <taxon>Araneus</taxon>
    </lineage>
</organism>
<comment type="caution">
    <text evidence="1">The sequence shown here is derived from an EMBL/GenBank/DDBJ whole genome shotgun (WGS) entry which is preliminary data.</text>
</comment>
<evidence type="ECO:0000313" key="1">
    <source>
        <dbReference type="EMBL" id="GBN36122.1"/>
    </source>
</evidence>